<organism evidence="3 4">
    <name type="scientific">Steinernema carpocapsae</name>
    <name type="common">Entomopathogenic nematode</name>
    <dbReference type="NCBI Taxonomy" id="34508"/>
    <lineage>
        <taxon>Eukaryota</taxon>
        <taxon>Metazoa</taxon>
        <taxon>Ecdysozoa</taxon>
        <taxon>Nematoda</taxon>
        <taxon>Chromadorea</taxon>
        <taxon>Rhabditida</taxon>
        <taxon>Tylenchina</taxon>
        <taxon>Panagrolaimomorpha</taxon>
        <taxon>Strongyloidoidea</taxon>
        <taxon>Steinernematidae</taxon>
        <taxon>Steinernema</taxon>
    </lineage>
</organism>
<sequence length="442" mass="50643">MRSTFLCLLLLSCIHASLNPEKQVVCGEFFGHDGRKMAYDGDLNYYLCGHDCGIDYIASLCQVKYPNVSHGEPTNSTHNVTIEIPYYHWKNESVPEKINVEVKNYTCQDFIPAEILTASIGSWSEHFCAGTRPAKTRKEWIHEAFSECGAEPANYTLGGQYGKEDKFLEMYFICDQPKTHVELDGLNKDDTYYQESQLQILDKIANLSLMLMQAQAQEHTKLSVRYKLELKMSNLLTQFVMQSRELHFVDFESQDEEKNKSYMSRKSFLRETWTNIRHVGHSRADASRIIIFALLSGTMDPSENALSSYDVESHDFVGLQYFPELKDQVRDLYVDYMKNHTVGLTREHLEFLNETGAHQKLLEMYREIFNPGLIDRKYLVLKKPKSWVLEICVGVAVIVALVAVAAGLGCWMVKRKSKVGVVSVGFNRFEDNDDEKLVKISA</sequence>
<evidence type="ECO:0000313" key="3">
    <source>
        <dbReference type="EMBL" id="TKR69821.1"/>
    </source>
</evidence>
<name>A0A4U5MKA6_STECR</name>
<feature type="transmembrane region" description="Helical" evidence="1">
    <location>
        <begin position="387"/>
        <end position="413"/>
    </location>
</feature>
<accession>A0A4U5MKA6</accession>
<reference evidence="3 4" key="1">
    <citation type="journal article" date="2015" name="Genome Biol.">
        <title>Comparative genomics of Steinernema reveals deeply conserved gene regulatory networks.</title>
        <authorList>
            <person name="Dillman A.R."/>
            <person name="Macchietto M."/>
            <person name="Porter C.F."/>
            <person name="Rogers A."/>
            <person name="Williams B."/>
            <person name="Antoshechkin I."/>
            <person name="Lee M.M."/>
            <person name="Goodwin Z."/>
            <person name="Lu X."/>
            <person name="Lewis E.E."/>
            <person name="Goodrich-Blair H."/>
            <person name="Stock S.P."/>
            <person name="Adams B.J."/>
            <person name="Sternberg P.W."/>
            <person name="Mortazavi A."/>
        </authorList>
    </citation>
    <scope>NUCLEOTIDE SEQUENCE [LARGE SCALE GENOMIC DNA]</scope>
    <source>
        <strain evidence="3 4">ALL</strain>
    </source>
</reference>
<keyword evidence="2" id="KW-0732">Signal</keyword>
<dbReference type="AlphaFoldDB" id="A0A4U5MKA6"/>
<comment type="caution">
    <text evidence="3">The sequence shown here is derived from an EMBL/GenBank/DDBJ whole genome shotgun (WGS) entry which is preliminary data.</text>
</comment>
<evidence type="ECO:0000256" key="2">
    <source>
        <dbReference type="SAM" id="SignalP"/>
    </source>
</evidence>
<dbReference type="Proteomes" id="UP000298663">
    <property type="component" value="Unassembled WGS sequence"/>
</dbReference>
<feature type="chain" id="PRO_5020464874" evidence="2">
    <location>
        <begin position="17"/>
        <end position="442"/>
    </location>
</feature>
<keyword evidence="1" id="KW-0472">Membrane</keyword>
<keyword evidence="1" id="KW-0812">Transmembrane</keyword>
<gene>
    <name evidence="3" type="ORF">L596_021923</name>
</gene>
<dbReference type="EMBL" id="AZBU02000007">
    <property type="protein sequence ID" value="TKR69821.1"/>
    <property type="molecule type" value="Genomic_DNA"/>
</dbReference>
<evidence type="ECO:0000313" key="4">
    <source>
        <dbReference type="Proteomes" id="UP000298663"/>
    </source>
</evidence>
<reference evidence="3 4" key="2">
    <citation type="journal article" date="2019" name="G3 (Bethesda)">
        <title>Hybrid Assembly of the Genome of the Entomopathogenic Nematode Steinernema carpocapsae Identifies the X-Chromosome.</title>
        <authorList>
            <person name="Serra L."/>
            <person name="Macchietto M."/>
            <person name="Macias-Munoz A."/>
            <person name="McGill C.J."/>
            <person name="Rodriguez I.M."/>
            <person name="Rodriguez B."/>
            <person name="Murad R."/>
            <person name="Mortazavi A."/>
        </authorList>
    </citation>
    <scope>NUCLEOTIDE SEQUENCE [LARGE SCALE GENOMIC DNA]</scope>
    <source>
        <strain evidence="3 4">ALL</strain>
    </source>
</reference>
<feature type="signal peptide" evidence="2">
    <location>
        <begin position="1"/>
        <end position="16"/>
    </location>
</feature>
<proteinExistence type="predicted"/>
<protein>
    <submittedName>
        <fullName evidence="3">Uncharacterized protein</fullName>
    </submittedName>
</protein>
<evidence type="ECO:0000256" key="1">
    <source>
        <dbReference type="SAM" id="Phobius"/>
    </source>
</evidence>
<keyword evidence="4" id="KW-1185">Reference proteome</keyword>
<keyword evidence="1" id="KW-1133">Transmembrane helix</keyword>